<organism evidence="1 2">
    <name type="scientific">Vigna unguiculata</name>
    <name type="common">Cowpea</name>
    <dbReference type="NCBI Taxonomy" id="3917"/>
    <lineage>
        <taxon>Eukaryota</taxon>
        <taxon>Viridiplantae</taxon>
        <taxon>Streptophyta</taxon>
        <taxon>Embryophyta</taxon>
        <taxon>Tracheophyta</taxon>
        <taxon>Spermatophyta</taxon>
        <taxon>Magnoliopsida</taxon>
        <taxon>eudicotyledons</taxon>
        <taxon>Gunneridae</taxon>
        <taxon>Pentapetalae</taxon>
        <taxon>rosids</taxon>
        <taxon>fabids</taxon>
        <taxon>Fabales</taxon>
        <taxon>Fabaceae</taxon>
        <taxon>Papilionoideae</taxon>
        <taxon>50 kb inversion clade</taxon>
        <taxon>NPAAA clade</taxon>
        <taxon>indigoferoid/millettioid clade</taxon>
        <taxon>Phaseoleae</taxon>
        <taxon>Vigna</taxon>
    </lineage>
</organism>
<proteinExistence type="predicted"/>
<dbReference type="Proteomes" id="UP000501690">
    <property type="component" value="Linkage Group LG2"/>
</dbReference>
<protein>
    <submittedName>
        <fullName evidence="1">Uncharacterized protein</fullName>
    </submittedName>
</protein>
<evidence type="ECO:0000313" key="1">
    <source>
        <dbReference type="EMBL" id="QCD82570.1"/>
    </source>
</evidence>
<reference evidence="1 2" key="1">
    <citation type="submission" date="2019-04" db="EMBL/GenBank/DDBJ databases">
        <title>An improved genome assembly and genetic linkage map for asparagus bean, Vigna unguiculata ssp. sesquipedialis.</title>
        <authorList>
            <person name="Xia Q."/>
            <person name="Zhang R."/>
            <person name="Dong Y."/>
        </authorList>
    </citation>
    <scope>NUCLEOTIDE SEQUENCE [LARGE SCALE GENOMIC DNA]</scope>
    <source>
        <tissue evidence="1">Leaf</tissue>
    </source>
</reference>
<keyword evidence="2" id="KW-1185">Reference proteome</keyword>
<evidence type="ECO:0000313" key="2">
    <source>
        <dbReference type="Proteomes" id="UP000501690"/>
    </source>
</evidence>
<accession>A0A4D6L267</accession>
<name>A0A4D6L267_VIGUN</name>
<dbReference type="AlphaFoldDB" id="A0A4D6L267"/>
<gene>
    <name evidence="1" type="ORF">DEO72_LG2g2910</name>
</gene>
<sequence>MSKSVVSNENVSIENLELQPSTPLLGFVSSLLSSSFELFPTQRSSSYVLFHCFSSSLNCSRAAVFTLVVSRSPTKPFPVARPEVLAQATQPRLGETCRNRFELALELSLRRRAFASSGSLKREPVSLAGFPSDSLAYVRLCGLSETDTGLLYITVPFMLLGLNLRNSLESLGETFRVALQWSGRNSMALLVGVHGGAPSIWSVRVAGGLKLIKG</sequence>
<dbReference type="EMBL" id="CP039346">
    <property type="protein sequence ID" value="QCD82570.1"/>
    <property type="molecule type" value="Genomic_DNA"/>
</dbReference>